<feature type="compositionally biased region" description="Polar residues" evidence="1">
    <location>
        <begin position="141"/>
        <end position="165"/>
    </location>
</feature>
<proteinExistence type="predicted"/>
<feature type="compositionally biased region" description="Basic residues" evidence="1">
    <location>
        <begin position="79"/>
        <end position="88"/>
    </location>
</feature>
<reference evidence="2" key="1">
    <citation type="submission" date="2021-12" db="EMBL/GenBank/DDBJ databases">
        <title>Comparative genomics, transcriptomics and evolutionary studies reveal genomic signatures of adaptation to plant cell wall in hemibiotrophic fungi.</title>
        <authorList>
            <consortium name="DOE Joint Genome Institute"/>
            <person name="Baroncelli R."/>
            <person name="Diaz J.F."/>
            <person name="Benocci T."/>
            <person name="Peng M."/>
            <person name="Battaglia E."/>
            <person name="Haridas S."/>
            <person name="Andreopoulos W."/>
            <person name="Labutti K."/>
            <person name="Pangilinan J."/>
            <person name="Floch G.L."/>
            <person name="Makela M.R."/>
            <person name="Henrissat B."/>
            <person name="Grigoriev I.V."/>
            <person name="Crouch J.A."/>
            <person name="De Vries R.P."/>
            <person name="Sukno S.A."/>
            <person name="Thon M.R."/>
        </authorList>
    </citation>
    <scope>NUCLEOTIDE SEQUENCE</scope>
    <source>
        <strain evidence="2">CBS 112980</strain>
    </source>
</reference>
<feature type="compositionally biased region" description="Basic residues" evidence="1">
    <location>
        <begin position="1"/>
        <end position="10"/>
    </location>
</feature>
<dbReference type="AlphaFoldDB" id="A0AAD8UCL8"/>
<name>A0AAD8UCL8_GLOAC</name>
<evidence type="ECO:0000256" key="1">
    <source>
        <dbReference type="SAM" id="MobiDB-lite"/>
    </source>
</evidence>
<dbReference type="EMBL" id="JAHMHS010000150">
    <property type="protein sequence ID" value="KAK1712237.1"/>
    <property type="molecule type" value="Genomic_DNA"/>
</dbReference>
<sequence>METQHRHHQQTKSSYTPTIRPPSDRQPNQRGSPARTFSRPSQKRHKPSESRDSKSSSDGPTTRGKPIGKPRREGEHRSVSRRSRRRRSSNSTKASVNAKAHSWSRCARKRSGSRISSSTEEYRASPTPTAHAGKDDKRNSEPSQDDTISGSYRTSAKQPPRQSDS</sequence>
<evidence type="ECO:0000313" key="2">
    <source>
        <dbReference type="EMBL" id="KAK1712237.1"/>
    </source>
</evidence>
<gene>
    <name evidence="2" type="ORF">BDZ83DRAFT_638808</name>
</gene>
<evidence type="ECO:0000313" key="3">
    <source>
        <dbReference type="Proteomes" id="UP001244207"/>
    </source>
</evidence>
<keyword evidence="3" id="KW-1185">Reference proteome</keyword>
<protein>
    <submittedName>
        <fullName evidence="2">Uncharacterized protein</fullName>
    </submittedName>
</protein>
<feature type="region of interest" description="Disordered" evidence="1">
    <location>
        <begin position="1"/>
        <end position="165"/>
    </location>
</feature>
<organism evidence="2 3">
    <name type="scientific">Glomerella acutata</name>
    <name type="common">Colletotrichum acutatum</name>
    <dbReference type="NCBI Taxonomy" id="27357"/>
    <lineage>
        <taxon>Eukaryota</taxon>
        <taxon>Fungi</taxon>
        <taxon>Dikarya</taxon>
        <taxon>Ascomycota</taxon>
        <taxon>Pezizomycotina</taxon>
        <taxon>Sordariomycetes</taxon>
        <taxon>Hypocreomycetidae</taxon>
        <taxon>Glomerellales</taxon>
        <taxon>Glomerellaceae</taxon>
        <taxon>Colletotrichum</taxon>
        <taxon>Colletotrichum acutatum species complex</taxon>
    </lineage>
</organism>
<dbReference type="GeneID" id="85393282"/>
<dbReference type="RefSeq" id="XP_060359355.1">
    <property type="nucleotide sequence ID" value="XM_060509383.1"/>
</dbReference>
<dbReference type="Proteomes" id="UP001244207">
    <property type="component" value="Unassembled WGS sequence"/>
</dbReference>
<comment type="caution">
    <text evidence="2">The sequence shown here is derived from an EMBL/GenBank/DDBJ whole genome shotgun (WGS) entry which is preliminary data.</text>
</comment>
<accession>A0AAD8UCL8</accession>